<keyword evidence="12 17" id="KW-0464">Manganese</keyword>
<dbReference type="InterPro" id="IPR052261">
    <property type="entry name" value="Glycosyltransferase_13"/>
</dbReference>
<dbReference type="InterPro" id="IPR004139">
    <property type="entry name" value="Glyco_trans_13"/>
</dbReference>
<comment type="cofactor">
    <cofactor evidence="17">
        <name>Mn(2+)</name>
        <dbReference type="ChEBI" id="CHEBI:29035"/>
    </cofactor>
    <text evidence="17">The cofactor is mostly bound to the substrate.</text>
</comment>
<evidence type="ECO:0000256" key="13">
    <source>
        <dbReference type="ARBA" id="ARBA00037706"/>
    </source>
</evidence>
<dbReference type="Gene3D" id="3.10.180.20">
    <property type="entry name" value="N-Acetylglucosaminyltransferase I, Domain 2"/>
    <property type="match status" value="1"/>
</dbReference>
<evidence type="ECO:0000256" key="16">
    <source>
        <dbReference type="ARBA" id="ARBA00049421"/>
    </source>
</evidence>
<reference evidence="18" key="1">
    <citation type="submission" date="2016-04" db="UniProtKB">
        <authorList>
            <consortium name="WormBaseParasite"/>
        </authorList>
    </citation>
    <scope>IDENTIFICATION</scope>
</reference>
<dbReference type="UniPathway" id="UPA00378"/>
<evidence type="ECO:0000256" key="14">
    <source>
        <dbReference type="ARBA" id="ARBA00038949"/>
    </source>
</evidence>
<evidence type="ECO:0000256" key="6">
    <source>
        <dbReference type="ARBA" id="ARBA00022692"/>
    </source>
</evidence>
<evidence type="ECO:0000256" key="10">
    <source>
        <dbReference type="ARBA" id="ARBA00023034"/>
    </source>
</evidence>
<keyword evidence="4 17" id="KW-0328">Glycosyltransferase</keyword>
<name>A0A158R7K8_TAEAS</name>
<evidence type="ECO:0000256" key="5">
    <source>
        <dbReference type="ARBA" id="ARBA00022679"/>
    </source>
</evidence>
<protein>
    <recommendedName>
        <fullName evidence="14 17">Alpha-1,3-mannosyl-glycoprotein 2-beta-N-acetylglucosaminyltransferase</fullName>
        <shortName evidence="17">GNT-I</shortName>
        <shortName evidence="17">GlcNAc-T I</shortName>
        <ecNumber evidence="14 17">2.4.1.101</ecNumber>
    </recommendedName>
    <alternativeName>
        <fullName evidence="15 17">N-glycosyl-oligosaccharide-glycoprotein N-acetylglucosaminyltransferase I</fullName>
    </alternativeName>
</protein>
<dbReference type="Gene3D" id="3.90.550.10">
    <property type="entry name" value="Spore Coat Polysaccharide Biosynthesis Protein SpsA, Chain A"/>
    <property type="match status" value="1"/>
</dbReference>
<dbReference type="InterPro" id="IPR029044">
    <property type="entry name" value="Nucleotide-diphossugar_trans"/>
</dbReference>
<evidence type="ECO:0000256" key="8">
    <source>
        <dbReference type="ARBA" id="ARBA00022968"/>
    </source>
</evidence>
<dbReference type="GO" id="GO:0030145">
    <property type="term" value="F:manganese ion binding"/>
    <property type="evidence" value="ECO:0007669"/>
    <property type="project" value="UniProtKB-UniRule"/>
</dbReference>
<comment type="function">
    <text evidence="13 17">Initiates complex N-linked carbohydrate formation. Essential for the conversion of high-mannose to hybrid and complex N-glycans.</text>
</comment>
<comment type="subcellular location">
    <subcellularLocation>
        <location evidence="1 17">Golgi apparatus membrane</location>
        <topology evidence="1 17">Single-pass type II membrane protein</topology>
    </subcellularLocation>
</comment>
<evidence type="ECO:0000256" key="11">
    <source>
        <dbReference type="ARBA" id="ARBA00023136"/>
    </source>
</evidence>
<dbReference type="Pfam" id="PF03071">
    <property type="entry name" value="GNT-I"/>
    <property type="match status" value="1"/>
</dbReference>
<dbReference type="FunFam" id="3.90.550.10:FF:000252">
    <property type="entry name" value="Protein O-linked-mannose beta-1,2-N-acetylglucosaminyltransferase 1"/>
    <property type="match status" value="1"/>
</dbReference>
<organism evidence="18">
    <name type="scientific">Taenia asiatica</name>
    <name type="common">Asian tapeworm</name>
    <dbReference type="NCBI Taxonomy" id="60517"/>
    <lineage>
        <taxon>Eukaryota</taxon>
        <taxon>Metazoa</taxon>
        <taxon>Spiralia</taxon>
        <taxon>Lophotrochozoa</taxon>
        <taxon>Platyhelminthes</taxon>
        <taxon>Cestoda</taxon>
        <taxon>Eucestoda</taxon>
        <taxon>Cyclophyllidea</taxon>
        <taxon>Taeniidae</taxon>
        <taxon>Taenia</taxon>
    </lineage>
</organism>
<keyword evidence="5" id="KW-0808">Transferase</keyword>
<evidence type="ECO:0000256" key="9">
    <source>
        <dbReference type="ARBA" id="ARBA00022989"/>
    </source>
</evidence>
<evidence type="ECO:0000256" key="2">
    <source>
        <dbReference type="ARBA" id="ARBA00004922"/>
    </source>
</evidence>
<dbReference type="STRING" id="60517.A0A158R7K8"/>
<evidence type="ECO:0000256" key="7">
    <source>
        <dbReference type="ARBA" id="ARBA00022723"/>
    </source>
</evidence>
<dbReference type="GO" id="GO:0003827">
    <property type="term" value="F:alpha-1,3-mannosylglycoprotein 2-beta-N-acetylglucosaminyltransferase activity"/>
    <property type="evidence" value="ECO:0007669"/>
    <property type="project" value="UniProtKB-UniRule"/>
</dbReference>
<keyword evidence="6" id="KW-0812">Transmembrane</keyword>
<keyword evidence="11" id="KW-0472">Membrane</keyword>
<evidence type="ECO:0000256" key="17">
    <source>
        <dbReference type="RuleBase" id="RU368119"/>
    </source>
</evidence>
<comment type="catalytic activity">
    <reaction evidence="16 17">
        <text>N(4)-(alpha-D-Man-(1-&gt;3)-[alpha-D-Man-(1-&gt;3)-[alpha-D-Man-(1-&gt;6)]-alpha-D-Man-(1-&gt;6)]-beta-D-Man-(1-&gt;4)-beta-D-GlcNAc-(1-&gt;4)-beta-D-GlcNAc)-L-asparaginyl-[protein] (N-glucan mannose isomer 5A1,2) + UDP-N-acetyl-alpha-D-glucosamine = N(4)-{beta-D-GlcNAc-(1-&gt;2)-alpha-D-Man-(1-&gt;3)-[alpha-D-Man-(1-&gt;3)-[alpha-D-Man-(1-&gt;6)]-alpha-D-Man-(1-&gt;6)]-beta-D-Man-(1-&gt;4)-beta-D-GlcNAc-(1-&gt;4)-beta-D-GlcNAc}-L-asparaginyl-[protein] + UDP + H(+)</text>
        <dbReference type="Rhea" id="RHEA:11456"/>
        <dbReference type="Rhea" id="RHEA-COMP:14367"/>
        <dbReference type="Rhea" id="RHEA-COMP:14368"/>
        <dbReference type="ChEBI" id="CHEBI:15378"/>
        <dbReference type="ChEBI" id="CHEBI:57705"/>
        <dbReference type="ChEBI" id="CHEBI:58223"/>
        <dbReference type="ChEBI" id="CHEBI:59087"/>
        <dbReference type="ChEBI" id="CHEBI:60625"/>
        <dbReference type="EC" id="2.4.1.101"/>
    </reaction>
</comment>
<dbReference type="EC" id="2.4.1.101" evidence="14 17"/>
<dbReference type="GO" id="GO:0000139">
    <property type="term" value="C:Golgi membrane"/>
    <property type="evidence" value="ECO:0007669"/>
    <property type="project" value="UniProtKB-SubCell"/>
</dbReference>
<dbReference type="SUPFAM" id="SSF53448">
    <property type="entry name" value="Nucleotide-diphospho-sugar transferases"/>
    <property type="match status" value="1"/>
</dbReference>
<accession>A0A158R7K8</accession>
<evidence type="ECO:0000256" key="4">
    <source>
        <dbReference type="ARBA" id="ARBA00022676"/>
    </source>
</evidence>
<evidence type="ECO:0000256" key="1">
    <source>
        <dbReference type="ARBA" id="ARBA00004323"/>
    </source>
</evidence>
<evidence type="ECO:0000256" key="15">
    <source>
        <dbReference type="ARBA" id="ARBA00041712"/>
    </source>
</evidence>
<dbReference type="WBParaSite" id="TASK_0000401801-mRNA-1">
    <property type="protein sequence ID" value="TASK_0000401801-mRNA-1"/>
    <property type="gene ID" value="TASK_0000401801"/>
</dbReference>
<comment type="similarity">
    <text evidence="3 17">Belongs to the glycosyltransferase 13 family.</text>
</comment>
<dbReference type="PANTHER" id="PTHR10468">
    <property type="entry name" value="PROTEIN O-LINKED-MANNOSE BETA-1,2-N-ACETYLGLUCOSAMINYLTRANSFERASE 1/ALPHA-1,3-MANNOSYL-GLYCOPROTEIN 2-BETA-N-ACETYLGLUCOSAMINYLTRANSFERASE"/>
    <property type="match status" value="1"/>
</dbReference>
<evidence type="ECO:0000256" key="12">
    <source>
        <dbReference type="ARBA" id="ARBA00023211"/>
    </source>
</evidence>
<dbReference type="PANTHER" id="PTHR10468:SF0">
    <property type="entry name" value="ALPHA-1,3-MANNOSYL-GLYCOPROTEIN 2-BETA-N-ACETYLGLUCOSAMINYLTRANSFERASE"/>
    <property type="match status" value="1"/>
</dbReference>
<keyword evidence="9" id="KW-1133">Transmembrane helix</keyword>
<sequence length="361" mass="42242">LMLACNRISMNRSLSHLIEYRRNCLNGSRRFPIYVSQDCNDADVLALLRSYGEQITILNQPDHSDFNFRHINPNLIAYSLPMYSAISGYYRISRNYKWSLSQMFDERKYNLTIIVEDDLDVAPDFFDYFSSLAPLLMEDKSLFCISAWNDNGIPTLIDKSRNDLLYRSDFFPGLGWMLTRQLWDEELREAWPMAYWDEFMRKKAVRRGRACIRPEISRSHTFGRKGVSNGQFFDSYLRFNYLSDKPFVFNSTLLRITLKPDVYDSQFLTEVYDKSVLLNDRSQLSHLDEASPQSTACRLEYKTREDFVAAARLLGAMQDFKEGVPRTAYMGIVSVFFCGRRIYLAPGGSRGWDNNEYPDWK</sequence>
<proteinExistence type="inferred from homology"/>
<dbReference type="AlphaFoldDB" id="A0A158R7K8"/>
<keyword evidence="7 17" id="KW-0479">Metal-binding</keyword>
<keyword evidence="10 17" id="KW-0333">Golgi apparatus</keyword>
<evidence type="ECO:0000313" key="18">
    <source>
        <dbReference type="WBParaSite" id="TASK_0000401801-mRNA-1"/>
    </source>
</evidence>
<evidence type="ECO:0000256" key="3">
    <source>
        <dbReference type="ARBA" id="ARBA00006492"/>
    </source>
</evidence>
<comment type="pathway">
    <text evidence="2 17">Protein modification; protein glycosylation.</text>
</comment>
<keyword evidence="8 17" id="KW-0735">Signal-anchor</keyword>